<reference evidence="8 9" key="1">
    <citation type="submission" date="2019-01" db="EMBL/GenBank/DDBJ databases">
        <title>Sinorhodobacter populi sp. nov. isolated from the symptomatic bark tissue of Populus euramericana canker.</title>
        <authorList>
            <person name="Xu G."/>
        </authorList>
    </citation>
    <scope>NUCLEOTIDE SEQUENCE [LARGE SCALE GENOMIC DNA]</scope>
    <source>
        <strain evidence="8 9">07D10-4-3</strain>
    </source>
</reference>
<sequence length="508" mass="56717">MPNLLAQIVLFSWPLVTWFLFRRLNLTQALAATVLLGYLFIPQRVGFDPPLLPPIDKQTMPSLCAAVALWLTERNAAQRARRDARLGKIPATGEDKPDRRKPAGRARINRIVPMIIGMLMLSSVLTWATNQSALFYGPRYIGGLKPYDIGSMAIEIFMQVLPFLMARKYLGTREAQTDLLKVLVYCGFAYSFLILWEARMSPQLNVQLYGFFAHSWIQHVRGGAFRPIVFLAHGLLVGIFLAMTILAVAVLARNNVDGKRKQWLMLCGWLVLCLVLSRNMGATIIILGLVPLILLAPMRLQFLVAAIISGIVLIYPMARGSGLIPTERIVSVIQGINEDRAQSLEFRLNMEDILLEKANERPLSGWGGWGRNRVYNPETGKDESITDGSWIMVIGVYGWVGYLGYFGLICLPAILSFLRFRRYGLDTMDAGFLLILAGNLIDLIPNASMVPVLWLIAGCTWGRLETGAAMIAKKRSGRPDPIRRTERPAPRRAEPGRDHSLNVTSSKT</sequence>
<dbReference type="GO" id="GO:0016020">
    <property type="term" value="C:membrane"/>
    <property type="evidence" value="ECO:0007669"/>
    <property type="project" value="UniProtKB-SubCell"/>
</dbReference>
<feature type="transmembrane region" description="Helical" evidence="6">
    <location>
        <begin position="430"/>
        <end position="456"/>
    </location>
</feature>
<feature type="transmembrane region" description="Helical" evidence="6">
    <location>
        <begin position="390"/>
        <end position="418"/>
    </location>
</feature>
<dbReference type="InterPro" id="IPR007016">
    <property type="entry name" value="O-antigen_ligase-rel_domated"/>
</dbReference>
<evidence type="ECO:0000313" key="9">
    <source>
        <dbReference type="Proteomes" id="UP000284451"/>
    </source>
</evidence>
<name>A0A443KAH7_9RHOB</name>
<feature type="transmembrane region" description="Helical" evidence="6">
    <location>
        <begin position="149"/>
        <end position="166"/>
    </location>
</feature>
<dbReference type="InterPro" id="IPR051533">
    <property type="entry name" value="WaaL-like"/>
</dbReference>
<evidence type="ECO:0000259" key="7">
    <source>
        <dbReference type="Pfam" id="PF04932"/>
    </source>
</evidence>
<evidence type="ECO:0000256" key="4">
    <source>
        <dbReference type="ARBA" id="ARBA00023136"/>
    </source>
</evidence>
<keyword evidence="8" id="KW-0436">Ligase</keyword>
<dbReference type="PANTHER" id="PTHR37422:SF13">
    <property type="entry name" value="LIPOPOLYSACCHARIDE BIOSYNTHESIS PROTEIN PA4999-RELATED"/>
    <property type="match status" value="1"/>
</dbReference>
<feature type="compositionally biased region" description="Basic and acidic residues" evidence="5">
    <location>
        <begin position="477"/>
        <end position="500"/>
    </location>
</feature>
<keyword evidence="2 6" id="KW-0812">Transmembrane</keyword>
<feature type="transmembrane region" description="Helical" evidence="6">
    <location>
        <begin position="178"/>
        <end position="196"/>
    </location>
</feature>
<organism evidence="8 9">
    <name type="scientific">Paenirhodobacter populi</name>
    <dbReference type="NCBI Taxonomy" id="2306993"/>
    <lineage>
        <taxon>Bacteria</taxon>
        <taxon>Pseudomonadati</taxon>
        <taxon>Pseudomonadota</taxon>
        <taxon>Alphaproteobacteria</taxon>
        <taxon>Rhodobacterales</taxon>
        <taxon>Rhodobacter group</taxon>
        <taxon>Paenirhodobacter</taxon>
    </lineage>
</organism>
<dbReference type="GO" id="GO:0016874">
    <property type="term" value="F:ligase activity"/>
    <property type="evidence" value="ECO:0007669"/>
    <property type="project" value="UniProtKB-KW"/>
</dbReference>
<evidence type="ECO:0000256" key="1">
    <source>
        <dbReference type="ARBA" id="ARBA00004141"/>
    </source>
</evidence>
<dbReference type="PANTHER" id="PTHR37422">
    <property type="entry name" value="TEICHURONIC ACID BIOSYNTHESIS PROTEIN TUAE"/>
    <property type="match status" value="1"/>
</dbReference>
<feature type="transmembrane region" description="Helical" evidence="6">
    <location>
        <begin position="108"/>
        <end position="129"/>
    </location>
</feature>
<comment type="caution">
    <text evidence="8">The sequence shown here is derived from an EMBL/GenBank/DDBJ whole genome shotgun (WGS) entry which is preliminary data.</text>
</comment>
<feature type="transmembrane region" description="Helical" evidence="6">
    <location>
        <begin position="263"/>
        <end position="294"/>
    </location>
</feature>
<evidence type="ECO:0000256" key="5">
    <source>
        <dbReference type="SAM" id="MobiDB-lite"/>
    </source>
</evidence>
<protein>
    <submittedName>
        <fullName evidence="8">O-antigen ligase domain-containing protein</fullName>
    </submittedName>
</protein>
<evidence type="ECO:0000256" key="2">
    <source>
        <dbReference type="ARBA" id="ARBA00022692"/>
    </source>
</evidence>
<dbReference type="RefSeq" id="WP_128232887.1">
    <property type="nucleotide sequence ID" value="NZ_SAUY01000018.1"/>
</dbReference>
<feature type="transmembrane region" description="Helical" evidence="6">
    <location>
        <begin position="300"/>
        <end position="318"/>
    </location>
</feature>
<evidence type="ECO:0000256" key="3">
    <source>
        <dbReference type="ARBA" id="ARBA00022989"/>
    </source>
</evidence>
<evidence type="ECO:0000313" key="8">
    <source>
        <dbReference type="EMBL" id="RWR29831.1"/>
    </source>
</evidence>
<dbReference type="Proteomes" id="UP000284451">
    <property type="component" value="Unassembled WGS sequence"/>
</dbReference>
<dbReference type="AlphaFoldDB" id="A0A443KAH7"/>
<dbReference type="EMBL" id="SAUY01000018">
    <property type="protein sequence ID" value="RWR29831.1"/>
    <property type="molecule type" value="Genomic_DNA"/>
</dbReference>
<feature type="region of interest" description="Disordered" evidence="5">
    <location>
        <begin position="473"/>
        <end position="508"/>
    </location>
</feature>
<evidence type="ECO:0000256" key="6">
    <source>
        <dbReference type="SAM" id="Phobius"/>
    </source>
</evidence>
<keyword evidence="3 6" id="KW-1133">Transmembrane helix</keyword>
<comment type="subcellular location">
    <subcellularLocation>
        <location evidence="1">Membrane</location>
        <topology evidence="1">Multi-pass membrane protein</topology>
    </subcellularLocation>
</comment>
<gene>
    <name evidence="8" type="ORF">D2T29_13670</name>
</gene>
<feature type="transmembrane region" description="Helical" evidence="6">
    <location>
        <begin position="228"/>
        <end position="251"/>
    </location>
</feature>
<accession>A0A443KAH7</accession>
<dbReference type="Pfam" id="PF04932">
    <property type="entry name" value="Wzy_C"/>
    <property type="match status" value="1"/>
</dbReference>
<keyword evidence="4 6" id="KW-0472">Membrane</keyword>
<proteinExistence type="predicted"/>
<reference evidence="8 9" key="2">
    <citation type="submission" date="2019-01" db="EMBL/GenBank/DDBJ databases">
        <authorList>
            <person name="Li Y."/>
        </authorList>
    </citation>
    <scope>NUCLEOTIDE SEQUENCE [LARGE SCALE GENOMIC DNA]</scope>
    <source>
        <strain evidence="8 9">07D10-4-3</strain>
    </source>
</reference>
<feature type="domain" description="O-antigen ligase-related" evidence="7">
    <location>
        <begin position="264"/>
        <end position="405"/>
    </location>
</feature>